<dbReference type="EMBL" id="FNOY01000005">
    <property type="protein sequence ID" value="SDX66799.1"/>
    <property type="molecule type" value="Genomic_DNA"/>
</dbReference>
<dbReference type="PROSITE" id="PS50990">
    <property type="entry name" value="PEPTIDASE_C39"/>
    <property type="match status" value="1"/>
</dbReference>
<dbReference type="GO" id="GO:0016020">
    <property type="term" value="C:membrane"/>
    <property type="evidence" value="ECO:0007669"/>
    <property type="project" value="InterPro"/>
</dbReference>
<feature type="domain" description="Peptidase C39" evidence="1">
    <location>
        <begin position="51"/>
        <end position="181"/>
    </location>
</feature>
<dbReference type="RefSeq" id="WP_090411706.1">
    <property type="nucleotide sequence ID" value="NZ_FNOY01000005.1"/>
</dbReference>
<protein>
    <recommendedName>
        <fullName evidence="1">Peptidase C39 domain-containing protein</fullName>
    </recommendedName>
</protein>
<evidence type="ECO:0000313" key="2">
    <source>
        <dbReference type="EMBL" id="SDX66799.1"/>
    </source>
</evidence>
<dbReference type="GO" id="GO:0005524">
    <property type="term" value="F:ATP binding"/>
    <property type="evidence" value="ECO:0007669"/>
    <property type="project" value="InterPro"/>
</dbReference>
<keyword evidence="3" id="KW-1185">Reference proteome</keyword>
<evidence type="ECO:0000259" key="1">
    <source>
        <dbReference type="PROSITE" id="PS50990"/>
    </source>
</evidence>
<dbReference type="GO" id="GO:0008233">
    <property type="term" value="F:peptidase activity"/>
    <property type="evidence" value="ECO:0007669"/>
    <property type="project" value="InterPro"/>
</dbReference>
<dbReference type="Proteomes" id="UP000198640">
    <property type="component" value="Unassembled WGS sequence"/>
</dbReference>
<gene>
    <name evidence="2" type="ORF">SAMN05421881_100557</name>
</gene>
<dbReference type="InterPro" id="IPR005074">
    <property type="entry name" value="Peptidase_C39"/>
</dbReference>
<dbReference type="GO" id="GO:0006508">
    <property type="term" value="P:proteolysis"/>
    <property type="evidence" value="ECO:0007669"/>
    <property type="project" value="InterPro"/>
</dbReference>
<name>A0A1H3DMC1_9PROT</name>
<dbReference type="Gene3D" id="3.90.70.10">
    <property type="entry name" value="Cysteine proteinases"/>
    <property type="match status" value="1"/>
</dbReference>
<evidence type="ECO:0000313" key="3">
    <source>
        <dbReference type="Proteomes" id="UP000198640"/>
    </source>
</evidence>
<reference evidence="2 3" key="1">
    <citation type="submission" date="2016-10" db="EMBL/GenBank/DDBJ databases">
        <authorList>
            <person name="de Groot N.N."/>
        </authorList>
    </citation>
    <scope>NUCLEOTIDE SEQUENCE [LARGE SCALE GENOMIC DNA]</scope>
    <source>
        <strain evidence="2 3">Nm1</strain>
    </source>
</reference>
<sequence length="229" mass="25946">MKFRPILLLIVWIMTGGTAFGIELVGIAGGGNFNIQGKSFAERRFSTVYRQQFDFSCGSAALASLLTYHYDDIVDEQSVFVDMFQHGNQQKIKKEGFSMLDMKLYLERRGYPSDGFKINLDQLYSTGSPAITIINDKGYMHFVIIKGVDTHKILVGDPAQGVKIIARHEFEKMWGNRILFLIHGNLDPEVSYQQARQEWADRSAPLGDAVDRSSLAIFNVLRPGPWDFR</sequence>
<dbReference type="CDD" id="cd02423">
    <property type="entry name" value="Peptidase_C39G"/>
    <property type="match status" value="1"/>
</dbReference>
<proteinExistence type="predicted"/>
<dbReference type="AlphaFoldDB" id="A0A1H3DMC1"/>
<accession>A0A1H3DMC1</accession>
<dbReference type="OrthoDB" id="13401at2"/>
<organism evidence="2 3">
    <name type="scientific">Nitrosomonas halophila</name>
    <dbReference type="NCBI Taxonomy" id="44576"/>
    <lineage>
        <taxon>Bacteria</taxon>
        <taxon>Pseudomonadati</taxon>
        <taxon>Pseudomonadota</taxon>
        <taxon>Betaproteobacteria</taxon>
        <taxon>Nitrosomonadales</taxon>
        <taxon>Nitrosomonadaceae</taxon>
        <taxon>Nitrosomonas</taxon>
    </lineage>
</organism>
<dbReference type="Pfam" id="PF03412">
    <property type="entry name" value="Peptidase_C39"/>
    <property type="match status" value="1"/>
</dbReference>
<dbReference type="STRING" id="44576.SAMN05421881_100557"/>